<dbReference type="Pfam" id="PF04203">
    <property type="entry name" value="Sortase"/>
    <property type="match status" value="1"/>
</dbReference>
<evidence type="ECO:0000256" key="1">
    <source>
        <dbReference type="ARBA" id="ARBA00022801"/>
    </source>
</evidence>
<keyword evidence="1" id="KW-0378">Hydrolase</keyword>
<keyword evidence="3" id="KW-0812">Transmembrane</keyword>
<dbReference type="Gene3D" id="2.40.260.10">
    <property type="entry name" value="Sortase"/>
    <property type="match status" value="1"/>
</dbReference>
<evidence type="ECO:0000256" key="3">
    <source>
        <dbReference type="SAM" id="Phobius"/>
    </source>
</evidence>
<feature type="active site" description="Proton donor/acceptor" evidence="2">
    <location>
        <position position="146"/>
    </location>
</feature>
<dbReference type="InterPro" id="IPR042002">
    <property type="entry name" value="Sortase_C"/>
</dbReference>
<name>A0A2C4PYB4_9BACI</name>
<dbReference type="AlphaFoldDB" id="A0A2C4PYB4"/>
<dbReference type="RefSeq" id="WP_100064709.1">
    <property type="nucleotide sequence ID" value="NZ_NUSQ01000230.1"/>
</dbReference>
<evidence type="ECO:0000313" key="5">
    <source>
        <dbReference type="Proteomes" id="UP000225997"/>
    </source>
</evidence>
<gene>
    <name evidence="4" type="ORF">COF40_29370</name>
</gene>
<feature type="active site" description="Acyl-thioester intermediate" evidence="2">
    <location>
        <position position="208"/>
    </location>
</feature>
<feature type="transmembrane region" description="Helical" evidence="3">
    <location>
        <begin position="248"/>
        <end position="266"/>
    </location>
</feature>
<dbReference type="InterPro" id="IPR005754">
    <property type="entry name" value="Sortase"/>
</dbReference>
<proteinExistence type="predicted"/>
<reference evidence="4 5" key="1">
    <citation type="submission" date="2017-09" db="EMBL/GenBank/DDBJ databases">
        <title>Large-scale bioinformatics analysis of Bacillus genomes uncovers conserved roles of natural products in bacterial physiology.</title>
        <authorList>
            <consortium name="Agbiome Team Llc"/>
            <person name="Bleich R.M."/>
            <person name="Grubbs K.J."/>
            <person name="Santa Maria K.C."/>
            <person name="Allen S.E."/>
            <person name="Farag S."/>
            <person name="Shank E.A."/>
            <person name="Bowers A."/>
        </authorList>
    </citation>
    <scope>NUCLEOTIDE SEQUENCE [LARGE SCALE GENOMIC DNA]</scope>
    <source>
        <strain evidence="4 5">AFS044250</strain>
    </source>
</reference>
<protein>
    <submittedName>
        <fullName evidence="4">Class C sortase</fullName>
    </submittedName>
</protein>
<keyword evidence="3" id="KW-1133">Transmembrane helix</keyword>
<dbReference type="CDD" id="cd05827">
    <property type="entry name" value="Sortase_C"/>
    <property type="match status" value="1"/>
</dbReference>
<accession>A0A2C4PYB4</accession>
<comment type="caution">
    <text evidence="4">The sequence shown here is derived from an EMBL/GenBank/DDBJ whole genome shotgun (WGS) entry which is preliminary data.</text>
</comment>
<sequence>MKRNIIFGGIFVLGLGIFLYPTISNWFATRAHYSQVSFYDVKVKALQKGELERRENEAKAYNKNVQGSIQTFADPFAEKEKPSGKSYADALNIGDVMGYVEIPKTKVKLPIYQGTSEEVLSRGVGHLDKSSLPVGGKGTHTVLTGHRGLPSAILFTDLDKMKESDVFYIHSLDKILAYQVDQIKVVLPSETEDLLIVNDQDYATLLTCTPYGVNTHRLLVRGHRIPYEATEKEKPRENRSESPIVENWEIIAAIGILFIGFVLILMKRRKESSVGKR</sequence>
<dbReference type="NCBIfam" id="NF033745">
    <property type="entry name" value="class_C_sortase"/>
    <property type="match status" value="1"/>
</dbReference>
<dbReference type="EMBL" id="NUSQ01000230">
    <property type="protein sequence ID" value="PHD57118.1"/>
    <property type="molecule type" value="Genomic_DNA"/>
</dbReference>
<evidence type="ECO:0000313" key="4">
    <source>
        <dbReference type="EMBL" id="PHD57118.1"/>
    </source>
</evidence>
<dbReference type="NCBIfam" id="TIGR01076">
    <property type="entry name" value="sortase_fam"/>
    <property type="match status" value="1"/>
</dbReference>
<dbReference type="GO" id="GO:0016787">
    <property type="term" value="F:hydrolase activity"/>
    <property type="evidence" value="ECO:0007669"/>
    <property type="project" value="UniProtKB-KW"/>
</dbReference>
<evidence type="ECO:0000256" key="2">
    <source>
        <dbReference type="PIRSR" id="PIRSR605754-1"/>
    </source>
</evidence>
<dbReference type="SUPFAM" id="SSF63817">
    <property type="entry name" value="Sortase"/>
    <property type="match status" value="1"/>
</dbReference>
<keyword evidence="3" id="KW-0472">Membrane</keyword>
<organism evidence="4 5">
    <name type="scientific">Bacillus toyonensis</name>
    <dbReference type="NCBI Taxonomy" id="155322"/>
    <lineage>
        <taxon>Bacteria</taxon>
        <taxon>Bacillati</taxon>
        <taxon>Bacillota</taxon>
        <taxon>Bacilli</taxon>
        <taxon>Bacillales</taxon>
        <taxon>Bacillaceae</taxon>
        <taxon>Bacillus</taxon>
        <taxon>Bacillus cereus group</taxon>
    </lineage>
</organism>
<dbReference type="Proteomes" id="UP000225997">
    <property type="component" value="Unassembled WGS sequence"/>
</dbReference>
<feature type="transmembrane region" description="Helical" evidence="3">
    <location>
        <begin position="7"/>
        <end position="28"/>
    </location>
</feature>
<dbReference type="InterPro" id="IPR023365">
    <property type="entry name" value="Sortase_dom-sf"/>
</dbReference>